<organism evidence="10 11">
    <name type="scientific">Flagellimonas iocasae</name>
    <dbReference type="NCBI Taxonomy" id="2055905"/>
    <lineage>
        <taxon>Bacteria</taxon>
        <taxon>Pseudomonadati</taxon>
        <taxon>Bacteroidota</taxon>
        <taxon>Flavobacteriia</taxon>
        <taxon>Flavobacteriales</taxon>
        <taxon>Flavobacteriaceae</taxon>
        <taxon>Flagellimonas</taxon>
    </lineage>
</organism>
<evidence type="ECO:0000256" key="5">
    <source>
        <dbReference type="ARBA" id="ARBA00023136"/>
    </source>
</evidence>
<reference evidence="11" key="1">
    <citation type="journal article" date="2019" name="Int. J. Syst. Evol. Microbiol.">
        <title>The Global Catalogue of Microorganisms (GCM) 10K type strain sequencing project: providing services to taxonomists for standard genome sequencing and annotation.</title>
        <authorList>
            <consortium name="The Broad Institute Genomics Platform"/>
            <consortium name="The Broad Institute Genome Sequencing Center for Infectious Disease"/>
            <person name="Wu L."/>
            <person name="Ma J."/>
        </authorList>
    </citation>
    <scope>NUCLEOTIDE SEQUENCE [LARGE SCALE GENOMIC DNA]</scope>
    <source>
        <strain evidence="11">JCM 3389</strain>
    </source>
</reference>
<keyword evidence="4 7" id="KW-1133">Transmembrane helix</keyword>
<dbReference type="Pfam" id="PF02687">
    <property type="entry name" value="FtsX"/>
    <property type="match status" value="1"/>
</dbReference>
<dbReference type="InterPro" id="IPR025857">
    <property type="entry name" value="MacB_PCD"/>
</dbReference>
<protein>
    <submittedName>
        <fullName evidence="10">ABC transporter permease</fullName>
    </submittedName>
</protein>
<feature type="transmembrane region" description="Helical" evidence="7">
    <location>
        <begin position="386"/>
        <end position="405"/>
    </location>
</feature>
<gene>
    <name evidence="10" type="ORF">ACFSJE_13695</name>
</gene>
<dbReference type="PANTHER" id="PTHR30572">
    <property type="entry name" value="MEMBRANE COMPONENT OF TRANSPORTER-RELATED"/>
    <property type="match status" value="1"/>
</dbReference>
<keyword evidence="5 7" id="KW-0472">Membrane</keyword>
<evidence type="ECO:0000256" key="2">
    <source>
        <dbReference type="ARBA" id="ARBA00022475"/>
    </source>
</evidence>
<dbReference type="InterPro" id="IPR050250">
    <property type="entry name" value="Macrolide_Exporter_MacB"/>
</dbReference>
<feature type="transmembrane region" description="Helical" evidence="7">
    <location>
        <begin position="291"/>
        <end position="312"/>
    </location>
</feature>
<evidence type="ECO:0000256" key="6">
    <source>
        <dbReference type="ARBA" id="ARBA00038076"/>
    </source>
</evidence>
<comment type="similarity">
    <text evidence="6">Belongs to the ABC-4 integral membrane protein family.</text>
</comment>
<dbReference type="RefSeq" id="WP_379831532.1">
    <property type="nucleotide sequence ID" value="NZ_JBHUHU010000003.1"/>
</dbReference>
<evidence type="ECO:0000256" key="7">
    <source>
        <dbReference type="SAM" id="Phobius"/>
    </source>
</evidence>
<dbReference type="InterPro" id="IPR003838">
    <property type="entry name" value="ABC3_permease_C"/>
</dbReference>
<name>A0ABW4Y0I1_9FLAO</name>
<keyword evidence="3 7" id="KW-0812">Transmembrane</keyword>
<dbReference type="EMBL" id="JBHUHU010000003">
    <property type="protein sequence ID" value="MFD2100835.1"/>
    <property type="molecule type" value="Genomic_DNA"/>
</dbReference>
<proteinExistence type="inferred from homology"/>
<evidence type="ECO:0000256" key="4">
    <source>
        <dbReference type="ARBA" id="ARBA00022989"/>
    </source>
</evidence>
<dbReference type="PANTHER" id="PTHR30572:SF4">
    <property type="entry name" value="ABC TRANSPORTER PERMEASE YTRF"/>
    <property type="match status" value="1"/>
</dbReference>
<feature type="domain" description="ABC3 transporter permease C-terminal" evidence="8">
    <location>
        <begin position="291"/>
        <end position="412"/>
    </location>
</feature>
<feature type="transmembrane region" description="Helical" evidence="7">
    <location>
        <begin position="20"/>
        <end position="42"/>
    </location>
</feature>
<feature type="domain" description="MacB-like periplasmic core" evidence="9">
    <location>
        <begin position="23"/>
        <end position="250"/>
    </location>
</feature>
<evidence type="ECO:0000313" key="11">
    <source>
        <dbReference type="Proteomes" id="UP001597342"/>
    </source>
</evidence>
<sequence length="420" mass="46366">MWLFDRDLWSEVFNTLGKNIFRTILTMLGVVIAMIILIMLLGSSNGMSNMFQNVFAGTASNSLFVWAQSTSEPYKGFERGRRIQFHLEDAEIIKEQIPEIDVLAPRIELGSHQGITTVYRNGRTSGSSVYGDYPVIDEVTKKKLVEGRFLNQTDITSSKKVCVIGEETYELLFDKGETAIGEDVRINGVFFTVVGIYKPNDNVNIDGENAVFIPFSTFQKAFGSGDRLGWMAIAVKEDTKVPVVEQKIKKLLKTKYDIHPDDDRAIGSFDMSEIFNNVTTFTSVLKGVSGFIGFFTLIAGVIAISNILLITVKERTKEIGVRRALGATPKIVRRQIILESIVMTVLAGLIGFSIAIGILALINGFLGEGGQDGIPLLNPMVSIPQFLKSFISMVGLSVLIGLIPANRAVRIRPIEALREE</sequence>
<evidence type="ECO:0000259" key="9">
    <source>
        <dbReference type="Pfam" id="PF12704"/>
    </source>
</evidence>
<comment type="caution">
    <text evidence="10">The sequence shown here is derived from an EMBL/GenBank/DDBJ whole genome shotgun (WGS) entry which is preliminary data.</text>
</comment>
<evidence type="ECO:0000256" key="3">
    <source>
        <dbReference type="ARBA" id="ARBA00022692"/>
    </source>
</evidence>
<comment type="subcellular location">
    <subcellularLocation>
        <location evidence="1">Cell membrane</location>
        <topology evidence="1">Multi-pass membrane protein</topology>
    </subcellularLocation>
</comment>
<feature type="transmembrane region" description="Helical" evidence="7">
    <location>
        <begin position="341"/>
        <end position="366"/>
    </location>
</feature>
<accession>A0ABW4Y0I1</accession>
<dbReference type="Pfam" id="PF12704">
    <property type="entry name" value="MacB_PCD"/>
    <property type="match status" value="1"/>
</dbReference>
<evidence type="ECO:0000259" key="8">
    <source>
        <dbReference type="Pfam" id="PF02687"/>
    </source>
</evidence>
<evidence type="ECO:0000256" key="1">
    <source>
        <dbReference type="ARBA" id="ARBA00004651"/>
    </source>
</evidence>
<dbReference type="Proteomes" id="UP001597342">
    <property type="component" value="Unassembled WGS sequence"/>
</dbReference>
<keyword evidence="2" id="KW-1003">Cell membrane</keyword>
<keyword evidence="11" id="KW-1185">Reference proteome</keyword>
<evidence type="ECO:0000313" key="10">
    <source>
        <dbReference type="EMBL" id="MFD2100835.1"/>
    </source>
</evidence>